<dbReference type="InterPro" id="IPR036259">
    <property type="entry name" value="MFS_trans_sf"/>
</dbReference>
<dbReference type="AlphaFoldDB" id="A0A366SA06"/>
<dbReference type="InterPro" id="IPR050360">
    <property type="entry name" value="MFS_Sugar_Transporters"/>
</dbReference>
<dbReference type="PANTHER" id="PTHR48022">
    <property type="entry name" value="PLASTIDIC GLUCOSE TRANSPORTER 4"/>
    <property type="match status" value="1"/>
</dbReference>
<keyword evidence="5 8" id="KW-1133">Transmembrane helix</keyword>
<sequence>MLFGFDTGSFGGILANPGFINQFGTYDAESQTYAFGASQTSVMSSVPFFGKFLGCLFAGPAIEKYGHRMVFVLLSIISCVGVIMEITAADSSYGSGRFAQFVVGRTIVYISIGLVEVDVTTYQAEIVPAPLRGLVVISLQLFLTAGTVVATGANKAYSTYTNGVGWKTVTGIQFIFPVLLTCFVFFIPDSPRWLLSKDREEDAIVSLRRLRNKDDNDRGRFDEEIRAIKDACSDQVHKAPWLDVFRGTNLRRTLIVIAFYFFQQTTGQAFTSTFQTVFYKENGYADKAFLYPIITSVLGTIAVIPAMYLVDTLGRRYTLMTSYILQLFWLFMLAGLGGRSDKSAAEKNTVVAAFMLFSFSYNMGSASIPYLIGGEIPNASVREKTQSLGAAWNVIWVFVTNYIIPYLIRDLHFGVGWVFGSVSGVAFLFTFFFLPETKGRALEEIDAVFATSYNPFRSQKIQFTASIGQPGVDKDVDGDHGHEIGGKLTAADAKV</sequence>
<dbReference type="InterPro" id="IPR020846">
    <property type="entry name" value="MFS_dom"/>
</dbReference>
<feature type="transmembrane region" description="Helical" evidence="8">
    <location>
        <begin position="165"/>
        <end position="187"/>
    </location>
</feature>
<dbReference type="RefSeq" id="XP_031020745.1">
    <property type="nucleotide sequence ID" value="XM_031155196.1"/>
</dbReference>
<name>A0A366SA06_9HYPO</name>
<evidence type="ECO:0000256" key="1">
    <source>
        <dbReference type="ARBA" id="ARBA00004141"/>
    </source>
</evidence>
<feature type="transmembrane region" description="Helical" evidence="8">
    <location>
        <begin position="388"/>
        <end position="408"/>
    </location>
</feature>
<feature type="domain" description="Major facilitator superfamily (MFS) profile" evidence="9">
    <location>
        <begin position="1"/>
        <end position="438"/>
    </location>
</feature>
<evidence type="ECO:0000313" key="11">
    <source>
        <dbReference type="Proteomes" id="UP000253153"/>
    </source>
</evidence>
<keyword evidence="11" id="KW-1185">Reference proteome</keyword>
<dbReference type="PANTHER" id="PTHR48022:SF2">
    <property type="entry name" value="PLASTIDIC GLUCOSE TRANSPORTER 4"/>
    <property type="match status" value="1"/>
</dbReference>
<dbReference type="NCBIfam" id="TIGR00879">
    <property type="entry name" value="SP"/>
    <property type="match status" value="1"/>
</dbReference>
<evidence type="ECO:0000259" key="9">
    <source>
        <dbReference type="PROSITE" id="PS50850"/>
    </source>
</evidence>
<reference evidence="10 11" key="1">
    <citation type="submission" date="2018-06" db="EMBL/GenBank/DDBJ databases">
        <title>Fusarium incarnatum-equiseti species complex species 28.</title>
        <authorList>
            <person name="Gardiner D.M."/>
        </authorList>
    </citation>
    <scope>NUCLEOTIDE SEQUENCE [LARGE SCALE GENOMIC DNA]</scope>
    <source>
        <strain evidence="10 11">FIESC_28</strain>
    </source>
</reference>
<dbReference type="GO" id="GO:0005351">
    <property type="term" value="F:carbohydrate:proton symporter activity"/>
    <property type="evidence" value="ECO:0007669"/>
    <property type="project" value="TreeGrafter"/>
</dbReference>
<dbReference type="Proteomes" id="UP000253153">
    <property type="component" value="Unassembled WGS sequence"/>
</dbReference>
<feature type="transmembrane region" description="Helical" evidence="8">
    <location>
        <begin position="131"/>
        <end position="153"/>
    </location>
</feature>
<dbReference type="Pfam" id="PF00083">
    <property type="entry name" value="Sugar_tr"/>
    <property type="match status" value="1"/>
</dbReference>
<keyword evidence="6 8" id="KW-0472">Membrane</keyword>
<evidence type="ECO:0000256" key="5">
    <source>
        <dbReference type="ARBA" id="ARBA00022989"/>
    </source>
</evidence>
<comment type="caution">
    <text evidence="10">The sequence shown here is derived from an EMBL/GenBank/DDBJ whole genome shotgun (WGS) entry which is preliminary data.</text>
</comment>
<feature type="transmembrane region" description="Helical" evidence="8">
    <location>
        <begin position="414"/>
        <end position="434"/>
    </location>
</feature>
<evidence type="ECO:0000256" key="2">
    <source>
        <dbReference type="ARBA" id="ARBA00010992"/>
    </source>
</evidence>
<dbReference type="EMBL" id="QKXC01000027">
    <property type="protein sequence ID" value="RBR26154.1"/>
    <property type="molecule type" value="Genomic_DNA"/>
</dbReference>
<proteinExistence type="inferred from homology"/>
<dbReference type="OrthoDB" id="6612291at2759"/>
<dbReference type="GO" id="GO:0016020">
    <property type="term" value="C:membrane"/>
    <property type="evidence" value="ECO:0007669"/>
    <property type="project" value="UniProtKB-SubCell"/>
</dbReference>
<evidence type="ECO:0000313" key="10">
    <source>
        <dbReference type="EMBL" id="RBR26154.1"/>
    </source>
</evidence>
<evidence type="ECO:0000256" key="6">
    <source>
        <dbReference type="ARBA" id="ARBA00023136"/>
    </source>
</evidence>
<comment type="similarity">
    <text evidence="2 7">Belongs to the major facilitator superfamily. Sugar transporter (TC 2.A.1.1) family.</text>
</comment>
<protein>
    <recommendedName>
        <fullName evidence="9">Major facilitator superfamily (MFS) profile domain-containing protein</fullName>
    </recommendedName>
</protein>
<accession>A0A366SA06</accession>
<comment type="subcellular location">
    <subcellularLocation>
        <location evidence="1">Membrane</location>
        <topology evidence="1">Multi-pass membrane protein</topology>
    </subcellularLocation>
</comment>
<dbReference type="SUPFAM" id="SSF103473">
    <property type="entry name" value="MFS general substrate transporter"/>
    <property type="match status" value="1"/>
</dbReference>
<feature type="transmembrane region" description="Helical" evidence="8">
    <location>
        <begin position="69"/>
        <end position="86"/>
    </location>
</feature>
<dbReference type="PROSITE" id="PS50850">
    <property type="entry name" value="MFS"/>
    <property type="match status" value="1"/>
</dbReference>
<keyword evidence="3 7" id="KW-0813">Transport</keyword>
<dbReference type="Gene3D" id="1.20.1250.20">
    <property type="entry name" value="MFS general substrate transporter like domains"/>
    <property type="match status" value="1"/>
</dbReference>
<feature type="transmembrane region" description="Helical" evidence="8">
    <location>
        <begin position="254"/>
        <end position="277"/>
    </location>
</feature>
<feature type="transmembrane region" description="Helical" evidence="8">
    <location>
        <begin position="289"/>
        <end position="310"/>
    </location>
</feature>
<evidence type="ECO:0000256" key="4">
    <source>
        <dbReference type="ARBA" id="ARBA00022692"/>
    </source>
</evidence>
<evidence type="ECO:0000256" key="8">
    <source>
        <dbReference type="SAM" id="Phobius"/>
    </source>
</evidence>
<keyword evidence="4 8" id="KW-0812">Transmembrane</keyword>
<feature type="transmembrane region" description="Helical" evidence="8">
    <location>
        <begin position="317"/>
        <end position="338"/>
    </location>
</feature>
<organism evidence="10 11">
    <name type="scientific">Fusarium coffeatum</name>
    <dbReference type="NCBI Taxonomy" id="231269"/>
    <lineage>
        <taxon>Eukaryota</taxon>
        <taxon>Fungi</taxon>
        <taxon>Dikarya</taxon>
        <taxon>Ascomycota</taxon>
        <taxon>Pezizomycotina</taxon>
        <taxon>Sordariomycetes</taxon>
        <taxon>Hypocreomycetidae</taxon>
        <taxon>Hypocreales</taxon>
        <taxon>Nectriaceae</taxon>
        <taxon>Fusarium</taxon>
        <taxon>Fusarium incarnatum-equiseti species complex</taxon>
    </lineage>
</organism>
<feature type="transmembrane region" description="Helical" evidence="8">
    <location>
        <begin position="98"/>
        <end position="119"/>
    </location>
</feature>
<dbReference type="InterPro" id="IPR003663">
    <property type="entry name" value="Sugar/inositol_transpt"/>
</dbReference>
<feature type="transmembrane region" description="Helical" evidence="8">
    <location>
        <begin position="350"/>
        <end position="372"/>
    </location>
</feature>
<evidence type="ECO:0000256" key="7">
    <source>
        <dbReference type="RuleBase" id="RU003346"/>
    </source>
</evidence>
<feature type="transmembrane region" description="Helical" evidence="8">
    <location>
        <begin position="42"/>
        <end position="62"/>
    </location>
</feature>
<gene>
    <name evidence="10" type="ORF">FIESC28_01045</name>
</gene>
<dbReference type="InterPro" id="IPR005828">
    <property type="entry name" value="MFS_sugar_transport-like"/>
</dbReference>
<evidence type="ECO:0000256" key="3">
    <source>
        <dbReference type="ARBA" id="ARBA00022448"/>
    </source>
</evidence>
<dbReference type="GeneID" id="41990492"/>